<evidence type="ECO:0000256" key="1">
    <source>
        <dbReference type="SAM" id="SignalP"/>
    </source>
</evidence>
<feature type="signal peptide" evidence="1">
    <location>
        <begin position="1"/>
        <end position="18"/>
    </location>
</feature>
<reference evidence="2" key="1">
    <citation type="submission" date="2020-04" db="EMBL/GenBank/DDBJ databases">
        <title>Genome Assembly and Annotation of Botryosphaeria dothidea sdau 11-99, a Latent Pathogen of Apple Fruit Ring Rot in China.</title>
        <authorList>
            <person name="Yu C."/>
            <person name="Diao Y."/>
            <person name="Lu Q."/>
            <person name="Zhao J."/>
            <person name="Cui S."/>
            <person name="Peng C."/>
            <person name="He B."/>
            <person name="Liu H."/>
        </authorList>
    </citation>
    <scope>NUCLEOTIDE SEQUENCE [LARGE SCALE GENOMIC DNA]</scope>
    <source>
        <strain evidence="2">Sdau11-99</strain>
    </source>
</reference>
<keyword evidence="3" id="KW-1185">Reference proteome</keyword>
<proteinExistence type="predicted"/>
<dbReference type="OrthoDB" id="4818326at2759"/>
<dbReference type="EMBL" id="WWBZ02000014">
    <property type="protein sequence ID" value="KAF4310632.1"/>
    <property type="molecule type" value="Genomic_DNA"/>
</dbReference>
<keyword evidence="1" id="KW-0732">Signal</keyword>
<comment type="caution">
    <text evidence="2">The sequence shown here is derived from an EMBL/GenBank/DDBJ whole genome shotgun (WGS) entry which is preliminary data.</text>
</comment>
<gene>
    <name evidence="2" type="ORF">GTA08_BOTSDO13897</name>
</gene>
<organism evidence="2 3">
    <name type="scientific">Botryosphaeria dothidea</name>
    <dbReference type="NCBI Taxonomy" id="55169"/>
    <lineage>
        <taxon>Eukaryota</taxon>
        <taxon>Fungi</taxon>
        <taxon>Dikarya</taxon>
        <taxon>Ascomycota</taxon>
        <taxon>Pezizomycotina</taxon>
        <taxon>Dothideomycetes</taxon>
        <taxon>Dothideomycetes incertae sedis</taxon>
        <taxon>Botryosphaeriales</taxon>
        <taxon>Botryosphaeriaceae</taxon>
        <taxon>Botryosphaeria</taxon>
    </lineage>
</organism>
<dbReference type="Proteomes" id="UP000572817">
    <property type="component" value="Unassembled WGS sequence"/>
</dbReference>
<sequence>MAPIHSFLSWALLTATRASSIPSSQNTTAPSFIGAPHAGPSLPPKPVFAPSTHSAHIDGGNTRTSDFAGSLGLSPRVSSTTTPATMLFWEEADAANSSYVLASLLCPTATTPIAFCLAALAADTLAPLARWTSGPNRTAISNYWHVSAGRALIPTAQGVIAEVEFIPSAQTFRIAREWDVSATLAPGSLIVTVGFDGADNLWFTTTSTPLLGVPGTNSSSIAYVPAGGDGGVVHALELADALVENGMAVNGRTAYVVTGPAGARDGANATGSFYAVQADGAGGVAVVYNETYSAGSAVKPGGLSRGSGSSVGLLGEKYVAITDNADERGGVGEGESALVCAYPLFAPNASANEASLTTYYDGETYSAMISNCYNSPFSLEGGSDVNGPQNDFSGMAPGVARIDVSEDGVCSFAWELLVRATQMTTLSTGSGLFYVYTQDEELASQGQYVWYVAAYDFTTGEEGWRARMGAGGSYHPGVSHIHLGPSGRIYEGVNGGMAWMEDS</sequence>
<feature type="chain" id="PRO_5034601817" evidence="1">
    <location>
        <begin position="19"/>
        <end position="503"/>
    </location>
</feature>
<accession>A0A8H4NCV6</accession>
<dbReference type="AlphaFoldDB" id="A0A8H4NCV6"/>
<evidence type="ECO:0000313" key="3">
    <source>
        <dbReference type="Proteomes" id="UP000572817"/>
    </source>
</evidence>
<name>A0A8H4NCV6_9PEZI</name>
<evidence type="ECO:0000313" key="2">
    <source>
        <dbReference type="EMBL" id="KAF4310632.1"/>
    </source>
</evidence>
<protein>
    <submittedName>
        <fullName evidence="2">Uncharacterized protein</fullName>
    </submittedName>
</protein>